<dbReference type="AlphaFoldDB" id="A0A0A1MPK6"/>
<reference evidence="1 2" key="1">
    <citation type="submission" date="2014-11" db="EMBL/GenBank/DDBJ databases">
        <authorList>
            <person name="Urmite Genomes Urmite Genomes"/>
        </authorList>
    </citation>
    <scope>NUCLEOTIDE SEQUENCE [LARGE SCALE GENOMIC DNA]</scope>
    <source>
        <strain evidence="1 2">Oc5</strain>
    </source>
</reference>
<sequence length="77" mass="8740">MSNKGSKTGIVVSSAVGAVLGWAASSYVDKKRNLEENPSLLTRLRDFEQRLYHDGFQKSTELQEIRQEVENRIAEEK</sequence>
<gene>
    <name evidence="1" type="ORF">BN997_01524</name>
</gene>
<evidence type="ECO:0000313" key="2">
    <source>
        <dbReference type="Proteomes" id="UP000040453"/>
    </source>
</evidence>
<keyword evidence="2" id="KW-1185">Reference proteome</keyword>
<name>A0A0A1MPK6_9BACI</name>
<evidence type="ECO:0000313" key="1">
    <source>
        <dbReference type="EMBL" id="CEI81689.1"/>
    </source>
</evidence>
<dbReference type="EMBL" id="CDGG01000001">
    <property type="protein sequence ID" value="CEI81689.1"/>
    <property type="molecule type" value="Genomic_DNA"/>
</dbReference>
<accession>A0A0A1MPK6</accession>
<protein>
    <submittedName>
        <fullName evidence="1">Uncharacterized protein</fullName>
    </submittedName>
</protein>
<dbReference type="STRING" id="545501.BN997_01524"/>
<dbReference type="Proteomes" id="UP000040453">
    <property type="component" value="Unassembled WGS sequence"/>
</dbReference>
<dbReference type="RefSeq" id="WP_042530993.1">
    <property type="nucleotide sequence ID" value="NZ_CAXOIH010000028.1"/>
</dbReference>
<proteinExistence type="predicted"/>
<organism evidence="1 2">
    <name type="scientific">Oceanobacillus oncorhynchi</name>
    <dbReference type="NCBI Taxonomy" id="545501"/>
    <lineage>
        <taxon>Bacteria</taxon>
        <taxon>Bacillati</taxon>
        <taxon>Bacillota</taxon>
        <taxon>Bacilli</taxon>
        <taxon>Bacillales</taxon>
        <taxon>Bacillaceae</taxon>
        <taxon>Oceanobacillus</taxon>
    </lineage>
</organism>
<dbReference type="OrthoDB" id="2721053at2"/>